<dbReference type="PATRIC" id="fig|1697053.3.peg.1734"/>
<dbReference type="RefSeq" id="WP_053100716.1">
    <property type="nucleotide sequence ID" value="NZ_CP012358.1"/>
</dbReference>
<dbReference type="Proteomes" id="UP000063953">
    <property type="component" value="Chromosome"/>
</dbReference>
<sequence length="138" mass="15709">MQVIIQQEATGCGIASVANIVQHSYAEVKAIANQIGIYATDTALFSDTHYVRRLLTHFDWRAAPTETPFTHWDALPDTALLAIKWHQQQGVPFWHWCVFKRVDGHRMVLDSAAYLEKNCITDLSKLQPKWFIAVTKAN</sequence>
<evidence type="ECO:0000313" key="1">
    <source>
        <dbReference type="EMBL" id="AKX59539.1"/>
    </source>
</evidence>
<dbReference type="EMBL" id="CP012365">
    <property type="protein sequence ID" value="AKX59539.1"/>
    <property type="molecule type" value="Genomic_DNA"/>
</dbReference>
<organism evidence="1 2">
    <name type="scientific">Thiopseudomonas alkaliphila</name>
    <dbReference type="NCBI Taxonomy" id="1697053"/>
    <lineage>
        <taxon>Bacteria</taxon>
        <taxon>Pseudomonadati</taxon>
        <taxon>Pseudomonadota</taxon>
        <taxon>Gammaproteobacteria</taxon>
        <taxon>Pseudomonadales</taxon>
        <taxon>Pseudomonadaceae</taxon>
        <taxon>Thiopseudomonas</taxon>
    </lineage>
</organism>
<evidence type="ECO:0008006" key="3">
    <source>
        <dbReference type="Google" id="ProtNLM"/>
    </source>
</evidence>
<name>A0A0K1XE54_9GAMM</name>
<protein>
    <recommendedName>
        <fullName evidence="3">Peptidase C39 domain-containing protein</fullName>
    </recommendedName>
</protein>
<keyword evidence="2" id="KW-1185">Reference proteome</keyword>
<evidence type="ECO:0000313" key="2">
    <source>
        <dbReference type="Proteomes" id="UP000063953"/>
    </source>
</evidence>
<dbReference type="STRING" id="1697053.AKN87_08510"/>
<gene>
    <name evidence="1" type="ORF">AKN88_06055</name>
</gene>
<dbReference type="GeneID" id="93984310"/>
<dbReference type="AlphaFoldDB" id="A0A0K1XE54"/>
<reference evidence="1 2" key="1">
    <citation type="journal article" date="2015" name="Genome Announc.">
        <title>Genome Sequences of Oblitimonas alkaliphila gen. nov. sp. nov. (Proposed), a Novel Bacterium of the Pseudomonadaceae Family.</title>
        <authorList>
            <person name="Lauer A.C."/>
            <person name="Nicholson A.C."/>
            <person name="Humrighouse B.W."/>
            <person name="Emery B."/>
            <person name="Drobish A."/>
            <person name="Juieng P."/>
            <person name="Loparev V."/>
            <person name="McQuiston J.R."/>
        </authorList>
    </citation>
    <scope>NUCLEOTIDE SEQUENCE [LARGE SCALE GENOMIC DNA]</scope>
    <source>
        <strain evidence="1 2">E5571</strain>
    </source>
</reference>
<proteinExistence type="predicted"/>
<accession>A0A0K1XE54</accession>
<dbReference type="KEGG" id="pbb:AKN87_08510"/>